<evidence type="ECO:0000256" key="1">
    <source>
        <dbReference type="SAM" id="Coils"/>
    </source>
</evidence>
<comment type="caution">
    <text evidence="2">The sequence shown here is derived from an EMBL/GenBank/DDBJ whole genome shotgun (WGS) entry which is preliminary data.</text>
</comment>
<name>A0AAD8SL91_LOLMU</name>
<feature type="coiled-coil region" evidence="1">
    <location>
        <begin position="70"/>
        <end position="97"/>
    </location>
</feature>
<dbReference type="AlphaFoldDB" id="A0AAD8SL91"/>
<evidence type="ECO:0000313" key="3">
    <source>
        <dbReference type="Proteomes" id="UP001231189"/>
    </source>
</evidence>
<evidence type="ECO:0000313" key="2">
    <source>
        <dbReference type="EMBL" id="KAK1660387.1"/>
    </source>
</evidence>
<gene>
    <name evidence="2" type="ORF">QYE76_048546</name>
</gene>
<keyword evidence="3" id="KW-1185">Reference proteome</keyword>
<dbReference type="Proteomes" id="UP001231189">
    <property type="component" value="Unassembled WGS sequence"/>
</dbReference>
<sequence length="256" mass="29311">MHTELSVPNVDGERKTEAQVISEVLAKKTRKPMFLQNVGVEHKPYTSCVSTLSAQLDREKTGSTDLWDILNTQRHEMDELTSQIEESEEKHCELEQNLQALTRLFDQQRRPCFGRRLRRQPLPVLCHLRSTANAQLTDPDLALPARLPGHRRQDLMVAAAMEGSRGGRSWRWQKQAFTTLLHPTFVAVAAVPPPRLPAQQKTFDLLLYGSHINSNLQILHLLFPLQPARFHDTTDGIRSIENKKNSYRKNEQQAKI</sequence>
<accession>A0AAD8SL91</accession>
<protein>
    <submittedName>
        <fullName evidence="2">Uncharacterized protein</fullName>
    </submittedName>
</protein>
<dbReference type="EMBL" id="JAUUTY010000003">
    <property type="protein sequence ID" value="KAK1660387.1"/>
    <property type="molecule type" value="Genomic_DNA"/>
</dbReference>
<keyword evidence="1" id="KW-0175">Coiled coil</keyword>
<organism evidence="2 3">
    <name type="scientific">Lolium multiflorum</name>
    <name type="common">Italian ryegrass</name>
    <name type="synonym">Lolium perenne subsp. multiflorum</name>
    <dbReference type="NCBI Taxonomy" id="4521"/>
    <lineage>
        <taxon>Eukaryota</taxon>
        <taxon>Viridiplantae</taxon>
        <taxon>Streptophyta</taxon>
        <taxon>Embryophyta</taxon>
        <taxon>Tracheophyta</taxon>
        <taxon>Spermatophyta</taxon>
        <taxon>Magnoliopsida</taxon>
        <taxon>Liliopsida</taxon>
        <taxon>Poales</taxon>
        <taxon>Poaceae</taxon>
        <taxon>BOP clade</taxon>
        <taxon>Pooideae</taxon>
        <taxon>Poodae</taxon>
        <taxon>Poeae</taxon>
        <taxon>Poeae Chloroplast Group 2 (Poeae type)</taxon>
        <taxon>Loliodinae</taxon>
        <taxon>Loliinae</taxon>
        <taxon>Lolium</taxon>
    </lineage>
</organism>
<proteinExistence type="predicted"/>
<reference evidence="2" key="1">
    <citation type="submission" date="2023-07" db="EMBL/GenBank/DDBJ databases">
        <title>A chromosome-level genome assembly of Lolium multiflorum.</title>
        <authorList>
            <person name="Chen Y."/>
            <person name="Copetti D."/>
            <person name="Kolliker R."/>
            <person name="Studer B."/>
        </authorList>
    </citation>
    <scope>NUCLEOTIDE SEQUENCE</scope>
    <source>
        <strain evidence="2">02402/16</strain>
        <tissue evidence="2">Leaf</tissue>
    </source>
</reference>